<dbReference type="InterPro" id="IPR018200">
    <property type="entry name" value="USP_CS"/>
</dbReference>
<reference evidence="5 6" key="1">
    <citation type="journal article" date="2013" name="Fungal Biol.">
        <title>Analysis of microsatellite markers in the genome of the plant pathogen Ceratocystis fimbriata.</title>
        <authorList>
            <person name="Simpson M.C."/>
            <person name="Wilken P.M."/>
            <person name="Coetzee M.P."/>
            <person name="Wingfield M.J."/>
            <person name="Wingfield B.D."/>
        </authorList>
    </citation>
    <scope>NUCLEOTIDE SEQUENCE [LARGE SCALE GENOMIC DNA]</scope>
    <source>
        <strain evidence="5 6">CBS 114723</strain>
    </source>
</reference>
<dbReference type="InterPro" id="IPR050164">
    <property type="entry name" value="Peptidase_C19"/>
</dbReference>
<evidence type="ECO:0000256" key="2">
    <source>
        <dbReference type="SAM" id="MobiDB-lite"/>
    </source>
</evidence>
<evidence type="ECO:0000256" key="1">
    <source>
        <dbReference type="RuleBase" id="RU366025"/>
    </source>
</evidence>
<dbReference type="GO" id="GO:0016579">
    <property type="term" value="P:protein deubiquitination"/>
    <property type="evidence" value="ECO:0007669"/>
    <property type="project" value="InterPro"/>
</dbReference>
<dbReference type="PANTHER" id="PTHR24006">
    <property type="entry name" value="UBIQUITIN CARBOXYL-TERMINAL HYDROLASE"/>
    <property type="match status" value="1"/>
</dbReference>
<dbReference type="InterPro" id="IPR038765">
    <property type="entry name" value="Papain-like_cys_pep_sf"/>
</dbReference>
<dbReference type="Proteomes" id="UP000222788">
    <property type="component" value="Unassembled WGS sequence"/>
</dbReference>
<dbReference type="Gene3D" id="3.90.70.10">
    <property type="entry name" value="Cysteine proteinases"/>
    <property type="match status" value="1"/>
</dbReference>
<name>A0A2C5WWH3_9PEZI</name>
<dbReference type="GO" id="GO:0006508">
    <property type="term" value="P:proteolysis"/>
    <property type="evidence" value="ECO:0007669"/>
    <property type="project" value="UniProtKB-KW"/>
</dbReference>
<dbReference type="SUPFAM" id="SSF54001">
    <property type="entry name" value="Cysteine proteinases"/>
    <property type="match status" value="1"/>
</dbReference>
<feature type="compositionally biased region" description="Polar residues" evidence="2">
    <location>
        <begin position="247"/>
        <end position="281"/>
    </location>
</feature>
<keyword evidence="6" id="KW-1185">Reference proteome</keyword>
<feature type="compositionally biased region" description="Polar residues" evidence="2">
    <location>
        <begin position="550"/>
        <end position="581"/>
    </location>
</feature>
<keyword evidence="3" id="KW-1133">Transmembrane helix</keyword>
<dbReference type="EC" id="3.4.19.12" evidence="1"/>
<dbReference type="AlphaFoldDB" id="A0A2C5WWH3"/>
<keyword evidence="1" id="KW-0788">Thiol protease</keyword>
<feature type="compositionally biased region" description="Low complexity" evidence="2">
    <location>
        <begin position="602"/>
        <end position="638"/>
    </location>
</feature>
<proteinExistence type="inferred from homology"/>
<dbReference type="GO" id="GO:0005634">
    <property type="term" value="C:nucleus"/>
    <property type="evidence" value="ECO:0007669"/>
    <property type="project" value="TreeGrafter"/>
</dbReference>
<evidence type="ECO:0000256" key="3">
    <source>
        <dbReference type="SAM" id="Phobius"/>
    </source>
</evidence>
<feature type="region of interest" description="Disordered" evidence="2">
    <location>
        <begin position="504"/>
        <end position="679"/>
    </location>
</feature>
<dbReference type="Pfam" id="PF00443">
    <property type="entry name" value="UCH"/>
    <property type="match status" value="1"/>
</dbReference>
<keyword evidence="3" id="KW-0812">Transmembrane</keyword>
<evidence type="ECO:0000313" key="6">
    <source>
        <dbReference type="Proteomes" id="UP000222788"/>
    </source>
</evidence>
<protein>
    <recommendedName>
        <fullName evidence="1">Ubiquitin carboxyl-terminal hydrolase</fullName>
        <ecNumber evidence="1">3.4.19.12</ecNumber>
    </recommendedName>
</protein>
<organism evidence="5 6">
    <name type="scientific">Ceratocystis fimbriata CBS 114723</name>
    <dbReference type="NCBI Taxonomy" id="1035309"/>
    <lineage>
        <taxon>Eukaryota</taxon>
        <taxon>Fungi</taxon>
        <taxon>Dikarya</taxon>
        <taxon>Ascomycota</taxon>
        <taxon>Pezizomycotina</taxon>
        <taxon>Sordariomycetes</taxon>
        <taxon>Hypocreomycetidae</taxon>
        <taxon>Microascales</taxon>
        <taxon>Ceratocystidaceae</taxon>
        <taxon>Ceratocystis</taxon>
    </lineage>
</organism>
<accession>A0A2C5WWH3</accession>
<sequence length="719" mass="79043">MTQKPFTVASYAAGAGLAAIALVYVFAPTFFIDESDYRKKGAIGLINVGNDCFINSNLQSLAGLNELRIFLIRETYRRTVDGDSVYDTLLVQPEPASSGDTGSPSAPLSSTEVIPEWKLRGLQKGLASGALKTMLDKLNERPIARKTLSQRDFIRVLEMSFGQTINRQQQDAQEFLQLVFERLKDEYSAGQRVHREILRRQAAISESQSESDLGLPEPTTPSTASTHAKGKEKQKEDQGALPLTETPVHQPNGQSSMDQWPNEANSQNRDGAAANQPNQETPDPFADEPGFPMDGERESHLTCQTCNYSTSARSEPFTMLTLSVPQVSSTTLATCFEKAFAPEYISDFKCEKCRLVNAVDLLQQHINHPKNSAESKSHAEANMKKLLEAIDKDPEHPPPDVPLPDISLAPVRTITRKTRISKYPRVLVVHLSRSIYDRVSQKNTAKVSFPESLVLGGLGNPKNYRLNSVIIHRGGHTSGHYESFRRQCVSAPFSNPNRALAESAFSRALSSPNPSNLPTTPNPASSSSPSSSQAGTPVATLTPLPDPLSSMASLASTLPSDRPSSVTHVSPDTTTTIAQQPQDEDQSQAPPLLLTNDKQACSSSSPYASDSSSIRSLAKSVLSRKSSRLSTRLRATTSPKKPQTGVRPDENEDSGTRPVTPDAPTHAQPTKRRKRKSNDKWWRISDEKCRQAKTSDVLGMQREVYMLFYELDRKHLNHV</sequence>
<keyword evidence="3" id="KW-0472">Membrane</keyword>
<dbReference type="STRING" id="1035309.A0A2C5WWH3"/>
<dbReference type="OrthoDB" id="2248014at2759"/>
<evidence type="ECO:0000313" key="5">
    <source>
        <dbReference type="EMBL" id="PHH51898.1"/>
    </source>
</evidence>
<dbReference type="PROSITE" id="PS50235">
    <property type="entry name" value="USP_3"/>
    <property type="match status" value="1"/>
</dbReference>
<dbReference type="PROSITE" id="PS00972">
    <property type="entry name" value="USP_1"/>
    <property type="match status" value="1"/>
</dbReference>
<comment type="caution">
    <text evidence="5">The sequence shown here is derived from an EMBL/GenBank/DDBJ whole genome shotgun (WGS) entry which is preliminary data.</text>
</comment>
<reference evidence="5 6" key="2">
    <citation type="journal article" date="2013" name="IMA Fungus">
        <title>IMA Genome-F 1: Ceratocystis fimbriata: Draft nuclear genome sequence for the plant pathogen, Ceratocystis fimbriata.</title>
        <authorList>
            <person name="Wilken P.M."/>
            <person name="Steenkamp E.T."/>
            <person name="Wingfield M.J."/>
            <person name="de Beer Z.W."/>
            <person name="Wingfield B.D."/>
        </authorList>
    </citation>
    <scope>NUCLEOTIDE SEQUENCE [LARGE SCALE GENOMIC DNA]</scope>
    <source>
        <strain evidence="5 6">CBS 114723</strain>
    </source>
</reference>
<evidence type="ECO:0000259" key="4">
    <source>
        <dbReference type="PROSITE" id="PS50235"/>
    </source>
</evidence>
<feature type="compositionally biased region" description="Low complexity" evidence="2">
    <location>
        <begin position="508"/>
        <end position="532"/>
    </location>
</feature>
<feature type="compositionally biased region" description="Basic and acidic residues" evidence="2">
    <location>
        <begin position="229"/>
        <end position="238"/>
    </location>
</feature>
<dbReference type="PANTHER" id="PTHR24006:SF904">
    <property type="entry name" value="UBIQUITIN CARBOXYL-TERMINAL HYDROLASE 16"/>
    <property type="match status" value="1"/>
</dbReference>
<dbReference type="GO" id="GO:0004843">
    <property type="term" value="F:cysteine-type deubiquitinase activity"/>
    <property type="evidence" value="ECO:0007669"/>
    <property type="project" value="UniProtKB-UniRule"/>
</dbReference>
<keyword evidence="1" id="KW-0645">Protease</keyword>
<comment type="catalytic activity">
    <reaction evidence="1">
        <text>Thiol-dependent hydrolysis of ester, thioester, amide, peptide and isopeptide bonds formed by the C-terminal Gly of ubiquitin (a 76-residue protein attached to proteins as an intracellular targeting signal).</text>
        <dbReference type="EC" id="3.4.19.12"/>
    </reaction>
</comment>
<gene>
    <name evidence="5" type="primary">ubp16</name>
    <name evidence="5" type="ORF">CFIMG_008539RA00001</name>
</gene>
<dbReference type="GO" id="GO:0005829">
    <property type="term" value="C:cytosol"/>
    <property type="evidence" value="ECO:0007669"/>
    <property type="project" value="TreeGrafter"/>
</dbReference>
<dbReference type="EMBL" id="APWK03000083">
    <property type="protein sequence ID" value="PHH51898.1"/>
    <property type="molecule type" value="Genomic_DNA"/>
</dbReference>
<feature type="region of interest" description="Disordered" evidence="2">
    <location>
        <begin position="204"/>
        <end position="298"/>
    </location>
</feature>
<dbReference type="InterPro" id="IPR028889">
    <property type="entry name" value="USP"/>
</dbReference>
<comment type="similarity">
    <text evidence="1">Belongs to the peptidase C19 family.</text>
</comment>
<dbReference type="PROSITE" id="PS00973">
    <property type="entry name" value="USP_2"/>
    <property type="match status" value="1"/>
</dbReference>
<dbReference type="InterPro" id="IPR001394">
    <property type="entry name" value="Peptidase_C19_UCH"/>
</dbReference>
<keyword evidence="1" id="KW-0833">Ubl conjugation pathway</keyword>
<feature type="transmembrane region" description="Helical" evidence="3">
    <location>
        <begin position="12"/>
        <end position="32"/>
    </location>
</feature>
<feature type="domain" description="USP" evidence="4">
    <location>
        <begin position="43"/>
        <end position="712"/>
    </location>
</feature>
<keyword evidence="1 5" id="KW-0378">Hydrolase</keyword>